<dbReference type="KEGG" id="lpav:PLANPX_4866"/>
<gene>
    <name evidence="1" type="ORF">PLANPX_4866</name>
</gene>
<evidence type="ECO:0000313" key="2">
    <source>
        <dbReference type="Proteomes" id="UP000326837"/>
    </source>
</evidence>
<keyword evidence="2" id="KW-1185">Reference proteome</keyword>
<dbReference type="EMBL" id="AP021861">
    <property type="protein sequence ID" value="BBO35254.1"/>
    <property type="molecule type" value="Genomic_DNA"/>
</dbReference>
<dbReference type="AlphaFoldDB" id="A0A5K7XEG4"/>
<dbReference type="Proteomes" id="UP000326837">
    <property type="component" value="Chromosome"/>
</dbReference>
<accession>A0A5K7XEG4</accession>
<reference evidence="2" key="1">
    <citation type="submission" date="2019-10" db="EMBL/GenBank/DDBJ databases">
        <title>Lacipirellula parvula gen. nov., sp. nov., representing a lineage of planctomycetes widespread in freshwater anoxic habitats, and description of the family Lacipirellulaceae.</title>
        <authorList>
            <person name="Dedysh S.N."/>
            <person name="Kulichevskaya I.S."/>
            <person name="Beletsky A.V."/>
            <person name="Rakitin A.L."/>
            <person name="Mardanov A.V."/>
            <person name="Ivanova A.A."/>
            <person name="Saltykova V.X."/>
            <person name="Rijpstra W.I.C."/>
            <person name="Sinninghe Damste J.S."/>
            <person name="Ravin N.V."/>
        </authorList>
    </citation>
    <scope>NUCLEOTIDE SEQUENCE [LARGE SCALE GENOMIC DNA]</scope>
    <source>
        <strain evidence="2">PX69</strain>
    </source>
</reference>
<evidence type="ECO:0000313" key="1">
    <source>
        <dbReference type="EMBL" id="BBO35254.1"/>
    </source>
</evidence>
<proteinExistence type="predicted"/>
<protein>
    <submittedName>
        <fullName evidence="1">Uncharacterized protein</fullName>
    </submittedName>
</protein>
<organism evidence="1 2">
    <name type="scientific">Lacipirellula parvula</name>
    <dbReference type="NCBI Taxonomy" id="2650471"/>
    <lineage>
        <taxon>Bacteria</taxon>
        <taxon>Pseudomonadati</taxon>
        <taxon>Planctomycetota</taxon>
        <taxon>Planctomycetia</taxon>
        <taxon>Pirellulales</taxon>
        <taxon>Lacipirellulaceae</taxon>
        <taxon>Lacipirellula</taxon>
    </lineage>
</organism>
<sequence length="194" mass="21583">MPDLCRVYAIFRCVSAIWRVEIDEDCRLADVASIRSSSKKLSKSLAGFWCLFIISLAGAIDKVALTCIDARSRDLSGFLKVTSHGSPRTVTPVLGECPRRRHERRSRKSGRDATERSQQLSFLELSCDLGCGARWSLTKASRVQRLGCQCCGQGDVRLRRTLDARSARSLSVNRTQVASSSTSTIRHRMEGFVL</sequence>
<name>A0A5K7XEG4_9BACT</name>